<accession>A0AAV4MIV0</accession>
<feature type="compositionally biased region" description="Polar residues" evidence="1">
    <location>
        <begin position="53"/>
        <end position="78"/>
    </location>
</feature>
<feature type="compositionally biased region" description="Polar residues" evidence="1">
    <location>
        <begin position="1"/>
        <end position="14"/>
    </location>
</feature>
<dbReference type="EMBL" id="BPLR01002294">
    <property type="protein sequence ID" value="GIX72248.1"/>
    <property type="molecule type" value="Genomic_DNA"/>
</dbReference>
<dbReference type="Proteomes" id="UP001054945">
    <property type="component" value="Unassembled WGS sequence"/>
</dbReference>
<keyword evidence="3" id="KW-1185">Reference proteome</keyword>
<evidence type="ECO:0000313" key="3">
    <source>
        <dbReference type="Proteomes" id="UP001054945"/>
    </source>
</evidence>
<proteinExistence type="predicted"/>
<feature type="compositionally biased region" description="Basic residues" evidence="1">
    <location>
        <begin position="21"/>
        <end position="33"/>
    </location>
</feature>
<name>A0AAV4MIV0_CAEEX</name>
<gene>
    <name evidence="2" type="ORF">CEXT_361121</name>
</gene>
<dbReference type="AlphaFoldDB" id="A0AAV4MIV0"/>
<sequence length="128" mass="14930">MQAQISLRNSNNLQLVPKNSDRRKRTKNKHHLAKNQEHSQNINDKLEFERHIPNNQSNPTDAGSNFDSNCLRNSNNLQLVPKNSDRRKRTKNKHRCPPNHGRKKVSILELVDILLDCSIPQALKHFRK</sequence>
<protein>
    <submittedName>
        <fullName evidence="2">Uncharacterized protein</fullName>
    </submittedName>
</protein>
<feature type="region of interest" description="Disordered" evidence="1">
    <location>
        <begin position="1"/>
        <end position="101"/>
    </location>
</feature>
<evidence type="ECO:0000256" key="1">
    <source>
        <dbReference type="SAM" id="MobiDB-lite"/>
    </source>
</evidence>
<evidence type="ECO:0000313" key="2">
    <source>
        <dbReference type="EMBL" id="GIX72248.1"/>
    </source>
</evidence>
<feature type="compositionally biased region" description="Basic residues" evidence="1">
    <location>
        <begin position="85"/>
        <end position="101"/>
    </location>
</feature>
<comment type="caution">
    <text evidence="2">The sequence shown here is derived from an EMBL/GenBank/DDBJ whole genome shotgun (WGS) entry which is preliminary data.</text>
</comment>
<reference evidence="2 3" key="1">
    <citation type="submission" date="2021-06" db="EMBL/GenBank/DDBJ databases">
        <title>Caerostris extrusa draft genome.</title>
        <authorList>
            <person name="Kono N."/>
            <person name="Arakawa K."/>
        </authorList>
    </citation>
    <scope>NUCLEOTIDE SEQUENCE [LARGE SCALE GENOMIC DNA]</scope>
</reference>
<organism evidence="2 3">
    <name type="scientific">Caerostris extrusa</name>
    <name type="common">Bark spider</name>
    <name type="synonym">Caerostris bankana</name>
    <dbReference type="NCBI Taxonomy" id="172846"/>
    <lineage>
        <taxon>Eukaryota</taxon>
        <taxon>Metazoa</taxon>
        <taxon>Ecdysozoa</taxon>
        <taxon>Arthropoda</taxon>
        <taxon>Chelicerata</taxon>
        <taxon>Arachnida</taxon>
        <taxon>Araneae</taxon>
        <taxon>Araneomorphae</taxon>
        <taxon>Entelegynae</taxon>
        <taxon>Araneoidea</taxon>
        <taxon>Araneidae</taxon>
        <taxon>Caerostris</taxon>
    </lineage>
</organism>